<dbReference type="AlphaFoldDB" id="A0A843TTV0"/>
<dbReference type="InterPro" id="IPR044730">
    <property type="entry name" value="RNase_H-like_dom_plant"/>
</dbReference>
<keyword evidence="3" id="KW-1185">Reference proteome</keyword>
<protein>
    <recommendedName>
        <fullName evidence="1">RNase H type-1 domain-containing protein</fullName>
    </recommendedName>
</protein>
<gene>
    <name evidence="2" type="ORF">Taro_006859</name>
</gene>
<dbReference type="Proteomes" id="UP000652761">
    <property type="component" value="Unassembled WGS sequence"/>
</dbReference>
<dbReference type="InterPro" id="IPR053151">
    <property type="entry name" value="RNase_H-like"/>
</dbReference>
<dbReference type="PANTHER" id="PTHR47723:SF19">
    <property type="entry name" value="POLYNUCLEOTIDYL TRANSFERASE, RIBONUCLEASE H-LIKE SUPERFAMILY PROTEIN"/>
    <property type="match status" value="1"/>
</dbReference>
<accession>A0A843TTV0</accession>
<proteinExistence type="predicted"/>
<dbReference type="OrthoDB" id="597234at2759"/>
<organism evidence="2 3">
    <name type="scientific">Colocasia esculenta</name>
    <name type="common">Wild taro</name>
    <name type="synonym">Arum esculentum</name>
    <dbReference type="NCBI Taxonomy" id="4460"/>
    <lineage>
        <taxon>Eukaryota</taxon>
        <taxon>Viridiplantae</taxon>
        <taxon>Streptophyta</taxon>
        <taxon>Embryophyta</taxon>
        <taxon>Tracheophyta</taxon>
        <taxon>Spermatophyta</taxon>
        <taxon>Magnoliopsida</taxon>
        <taxon>Liliopsida</taxon>
        <taxon>Araceae</taxon>
        <taxon>Aroideae</taxon>
        <taxon>Colocasieae</taxon>
        <taxon>Colocasia</taxon>
    </lineage>
</organism>
<evidence type="ECO:0000259" key="1">
    <source>
        <dbReference type="Pfam" id="PF13456"/>
    </source>
</evidence>
<dbReference type="CDD" id="cd06222">
    <property type="entry name" value="RNase_H_like"/>
    <property type="match status" value="1"/>
</dbReference>
<dbReference type="GO" id="GO:0004523">
    <property type="term" value="F:RNA-DNA hybrid ribonuclease activity"/>
    <property type="evidence" value="ECO:0007669"/>
    <property type="project" value="InterPro"/>
</dbReference>
<dbReference type="InterPro" id="IPR012337">
    <property type="entry name" value="RNaseH-like_sf"/>
</dbReference>
<evidence type="ECO:0000313" key="2">
    <source>
        <dbReference type="EMBL" id="MQL74485.1"/>
    </source>
</evidence>
<reference evidence="2" key="1">
    <citation type="submission" date="2017-07" db="EMBL/GenBank/DDBJ databases">
        <title>Taro Niue Genome Assembly and Annotation.</title>
        <authorList>
            <person name="Atibalentja N."/>
            <person name="Keating K."/>
            <person name="Fields C.J."/>
        </authorList>
    </citation>
    <scope>NUCLEOTIDE SEQUENCE</scope>
    <source>
        <strain evidence="2">Niue_2</strain>
        <tissue evidence="2">Leaf</tissue>
    </source>
</reference>
<dbReference type="GO" id="GO:0003676">
    <property type="term" value="F:nucleic acid binding"/>
    <property type="evidence" value="ECO:0007669"/>
    <property type="project" value="InterPro"/>
</dbReference>
<sequence>MTKWNFVYDKVDFVFDEALILKGFNISVEIIVRPPKFVRWNPPFRNYSINVDGASKGNPGICGGGGCIRNTNGDFVSSFAFFYGSRNSLLAETRALHDGLRLALERKINVSIVYSDSAMLVRAISMGQLPHWVVFPWWRGICSTLQILKPQLVHIFQFWPKANLASRSMDVCVVSASTIWTPTLSPAFSDMDVNFFDLHALQSPDFWEQASSPIGELSPTFWPKANLASRSMDVCVVSASTIWTPTLSPASSDVDANFSDLHALQSPDFREQASSPIGELSPTV</sequence>
<name>A0A843TTV0_COLES</name>
<dbReference type="InterPro" id="IPR002156">
    <property type="entry name" value="RNaseH_domain"/>
</dbReference>
<comment type="caution">
    <text evidence="2">The sequence shown here is derived from an EMBL/GenBank/DDBJ whole genome shotgun (WGS) entry which is preliminary data.</text>
</comment>
<dbReference type="Pfam" id="PF13456">
    <property type="entry name" value="RVT_3"/>
    <property type="match status" value="1"/>
</dbReference>
<dbReference type="SUPFAM" id="SSF53098">
    <property type="entry name" value="Ribonuclease H-like"/>
    <property type="match status" value="1"/>
</dbReference>
<dbReference type="Gene3D" id="3.30.420.10">
    <property type="entry name" value="Ribonuclease H-like superfamily/Ribonuclease H"/>
    <property type="match status" value="1"/>
</dbReference>
<feature type="domain" description="RNase H type-1" evidence="1">
    <location>
        <begin position="50"/>
        <end position="126"/>
    </location>
</feature>
<dbReference type="EMBL" id="NMUH01000210">
    <property type="protein sequence ID" value="MQL74485.1"/>
    <property type="molecule type" value="Genomic_DNA"/>
</dbReference>
<dbReference type="InterPro" id="IPR036397">
    <property type="entry name" value="RNaseH_sf"/>
</dbReference>
<evidence type="ECO:0000313" key="3">
    <source>
        <dbReference type="Proteomes" id="UP000652761"/>
    </source>
</evidence>
<dbReference type="PANTHER" id="PTHR47723">
    <property type="entry name" value="OS05G0353850 PROTEIN"/>
    <property type="match status" value="1"/>
</dbReference>